<dbReference type="Proteomes" id="UP000288216">
    <property type="component" value="Unassembled WGS sequence"/>
</dbReference>
<sequence length="67" mass="7107">MHFPPKPLVVAEDLGFTKETKKREKGLHTAAAAAILFTASLSRVVFVCGAGGKHRQQDGSRAAADCL</sequence>
<accession>A0A401NWB6</accession>
<keyword evidence="1" id="KW-1133">Transmembrane helix</keyword>
<comment type="caution">
    <text evidence="2">The sequence shown here is derived from an EMBL/GenBank/DDBJ whole genome shotgun (WGS) entry which is preliminary data.</text>
</comment>
<keyword evidence="3" id="KW-1185">Reference proteome</keyword>
<evidence type="ECO:0000256" key="1">
    <source>
        <dbReference type="SAM" id="Phobius"/>
    </source>
</evidence>
<name>A0A401NWB6_SCYTO</name>
<evidence type="ECO:0000313" key="2">
    <source>
        <dbReference type="EMBL" id="GCB65173.1"/>
    </source>
</evidence>
<evidence type="ECO:0000313" key="3">
    <source>
        <dbReference type="Proteomes" id="UP000288216"/>
    </source>
</evidence>
<reference evidence="2 3" key="1">
    <citation type="journal article" date="2018" name="Nat. Ecol. Evol.">
        <title>Shark genomes provide insights into elasmobranch evolution and the origin of vertebrates.</title>
        <authorList>
            <person name="Hara Y"/>
            <person name="Yamaguchi K"/>
            <person name="Onimaru K"/>
            <person name="Kadota M"/>
            <person name="Koyanagi M"/>
            <person name="Keeley SD"/>
            <person name="Tatsumi K"/>
            <person name="Tanaka K"/>
            <person name="Motone F"/>
            <person name="Kageyama Y"/>
            <person name="Nozu R"/>
            <person name="Adachi N"/>
            <person name="Nishimura O"/>
            <person name="Nakagawa R"/>
            <person name="Tanegashima C"/>
            <person name="Kiyatake I"/>
            <person name="Matsumoto R"/>
            <person name="Murakumo K"/>
            <person name="Nishida K"/>
            <person name="Terakita A"/>
            <person name="Kuratani S"/>
            <person name="Sato K"/>
            <person name="Hyodo S Kuraku.S."/>
        </authorList>
    </citation>
    <scope>NUCLEOTIDE SEQUENCE [LARGE SCALE GENOMIC DNA]</scope>
</reference>
<organism evidence="2 3">
    <name type="scientific">Scyliorhinus torazame</name>
    <name type="common">Cloudy catshark</name>
    <name type="synonym">Catulus torazame</name>
    <dbReference type="NCBI Taxonomy" id="75743"/>
    <lineage>
        <taxon>Eukaryota</taxon>
        <taxon>Metazoa</taxon>
        <taxon>Chordata</taxon>
        <taxon>Craniata</taxon>
        <taxon>Vertebrata</taxon>
        <taxon>Chondrichthyes</taxon>
        <taxon>Elasmobranchii</taxon>
        <taxon>Galeomorphii</taxon>
        <taxon>Galeoidea</taxon>
        <taxon>Carcharhiniformes</taxon>
        <taxon>Scyliorhinidae</taxon>
        <taxon>Scyliorhinus</taxon>
    </lineage>
</organism>
<proteinExistence type="predicted"/>
<gene>
    <name evidence="2" type="ORF">scyTo_0007660</name>
</gene>
<keyword evidence="1" id="KW-0812">Transmembrane</keyword>
<protein>
    <submittedName>
        <fullName evidence="2">Uncharacterized protein</fullName>
    </submittedName>
</protein>
<feature type="transmembrane region" description="Helical" evidence="1">
    <location>
        <begin position="30"/>
        <end position="51"/>
    </location>
</feature>
<dbReference type="AlphaFoldDB" id="A0A401NWB6"/>
<dbReference type="EMBL" id="BFAA01002820">
    <property type="protein sequence ID" value="GCB65173.1"/>
    <property type="molecule type" value="Genomic_DNA"/>
</dbReference>
<keyword evidence="1" id="KW-0472">Membrane</keyword>